<dbReference type="AlphaFoldDB" id="A0A6C0C7Z2"/>
<keyword evidence="1" id="KW-0175">Coiled coil</keyword>
<accession>A0A6C0C7Z2</accession>
<name>A0A6C0C7Z2_9ZZZZ</name>
<feature type="coiled-coil region" evidence="1">
    <location>
        <begin position="11"/>
        <end position="68"/>
    </location>
</feature>
<evidence type="ECO:0000256" key="1">
    <source>
        <dbReference type="SAM" id="Coils"/>
    </source>
</evidence>
<dbReference type="EMBL" id="MN739347">
    <property type="protein sequence ID" value="QHS99758.1"/>
    <property type="molecule type" value="Genomic_DNA"/>
</dbReference>
<sequence length="72" mass="8515">MDELNLYQIDCENIENIIDKINKSSSNLEDKEVSVKNDEKYRALRATIMEQRKKIKELESQNKILQELTSKN</sequence>
<evidence type="ECO:0000313" key="2">
    <source>
        <dbReference type="EMBL" id="QHS99758.1"/>
    </source>
</evidence>
<organism evidence="2">
    <name type="scientific">viral metagenome</name>
    <dbReference type="NCBI Taxonomy" id="1070528"/>
    <lineage>
        <taxon>unclassified sequences</taxon>
        <taxon>metagenomes</taxon>
        <taxon>organismal metagenomes</taxon>
    </lineage>
</organism>
<protein>
    <submittedName>
        <fullName evidence="2">Uncharacterized protein</fullName>
    </submittedName>
</protein>
<proteinExistence type="predicted"/>
<reference evidence="2" key="1">
    <citation type="journal article" date="2020" name="Nature">
        <title>Giant virus diversity and host interactions through global metagenomics.</title>
        <authorList>
            <person name="Schulz F."/>
            <person name="Roux S."/>
            <person name="Paez-Espino D."/>
            <person name="Jungbluth S."/>
            <person name="Walsh D.A."/>
            <person name="Denef V.J."/>
            <person name="McMahon K.D."/>
            <person name="Konstantinidis K.T."/>
            <person name="Eloe-Fadrosh E.A."/>
            <person name="Kyrpides N.C."/>
            <person name="Woyke T."/>
        </authorList>
    </citation>
    <scope>NUCLEOTIDE SEQUENCE</scope>
    <source>
        <strain evidence="2">GVMAG-M-3300020187-37</strain>
    </source>
</reference>